<dbReference type="EMBL" id="JBHSSI010000066">
    <property type="protein sequence ID" value="MFC6261485.1"/>
    <property type="molecule type" value="Genomic_DNA"/>
</dbReference>
<dbReference type="Proteomes" id="UP001596283">
    <property type="component" value="Unassembled WGS sequence"/>
</dbReference>
<keyword evidence="4" id="KW-1185">Reference proteome</keyword>
<gene>
    <name evidence="3" type="ORF">ACFP1C_11070</name>
</gene>
<proteinExistence type="predicted"/>
<dbReference type="RefSeq" id="WP_125688430.1">
    <property type="nucleotide sequence ID" value="NZ_JBHSSI010000066.1"/>
</dbReference>
<sequence length="215" mass="24241">MTLTERNQQLALGCFGLFGILAILIKVRFEPLMQVDHQWLTAFSTSPLGQHVRVWEWLTLLGSPLVTSGLAVILALFLWRIRQYGWSLATLTAIVTGDGLLLVIKALVGRIRPFQQVVPDTGFSFPSGHVFSTALLAFIVWTLLMQWLGRSWVSWSVITLMAMVLIGVLFARLGLRDHYPSDVLGSLLLASGWWLQIVSVLERVTKKRRQQQTQE</sequence>
<dbReference type="PANTHER" id="PTHR14969:SF13">
    <property type="entry name" value="AT30094P"/>
    <property type="match status" value="1"/>
</dbReference>
<feature type="transmembrane region" description="Helical" evidence="1">
    <location>
        <begin position="57"/>
        <end position="79"/>
    </location>
</feature>
<organism evidence="3 4">
    <name type="scientific">Levilactobacillus fujinensis</name>
    <dbReference type="NCBI Taxonomy" id="2486024"/>
    <lineage>
        <taxon>Bacteria</taxon>
        <taxon>Bacillati</taxon>
        <taxon>Bacillota</taxon>
        <taxon>Bacilli</taxon>
        <taxon>Lactobacillales</taxon>
        <taxon>Lactobacillaceae</taxon>
        <taxon>Levilactobacillus</taxon>
    </lineage>
</organism>
<dbReference type="InterPro" id="IPR036938">
    <property type="entry name" value="PAP2/HPO_sf"/>
</dbReference>
<comment type="caution">
    <text evidence="3">The sequence shown here is derived from an EMBL/GenBank/DDBJ whole genome shotgun (WGS) entry which is preliminary data.</text>
</comment>
<accession>A0ABW1TIF9</accession>
<feature type="transmembrane region" description="Helical" evidence="1">
    <location>
        <begin position="183"/>
        <end position="201"/>
    </location>
</feature>
<dbReference type="SMART" id="SM00014">
    <property type="entry name" value="acidPPc"/>
    <property type="match status" value="1"/>
</dbReference>
<name>A0ABW1TIF9_9LACO</name>
<evidence type="ECO:0000313" key="4">
    <source>
        <dbReference type="Proteomes" id="UP001596283"/>
    </source>
</evidence>
<feature type="transmembrane region" description="Helical" evidence="1">
    <location>
        <begin position="152"/>
        <end position="171"/>
    </location>
</feature>
<feature type="domain" description="Phosphatidic acid phosphatase type 2/haloperoxidase" evidence="2">
    <location>
        <begin position="84"/>
        <end position="198"/>
    </location>
</feature>
<protein>
    <submittedName>
        <fullName evidence="3">Phosphatase PAP2 family protein</fullName>
    </submittedName>
</protein>
<dbReference type="Pfam" id="PF01569">
    <property type="entry name" value="PAP2"/>
    <property type="match status" value="1"/>
</dbReference>
<keyword evidence="1" id="KW-0472">Membrane</keyword>
<feature type="transmembrane region" description="Helical" evidence="1">
    <location>
        <begin position="86"/>
        <end position="108"/>
    </location>
</feature>
<evidence type="ECO:0000313" key="3">
    <source>
        <dbReference type="EMBL" id="MFC6261485.1"/>
    </source>
</evidence>
<dbReference type="SUPFAM" id="SSF48317">
    <property type="entry name" value="Acid phosphatase/Vanadium-dependent haloperoxidase"/>
    <property type="match status" value="1"/>
</dbReference>
<feature type="transmembrane region" description="Helical" evidence="1">
    <location>
        <begin position="12"/>
        <end position="29"/>
    </location>
</feature>
<dbReference type="Gene3D" id="1.20.144.10">
    <property type="entry name" value="Phosphatidic acid phosphatase type 2/haloperoxidase"/>
    <property type="match status" value="2"/>
</dbReference>
<dbReference type="CDD" id="cd03392">
    <property type="entry name" value="PAP2_like_2"/>
    <property type="match status" value="1"/>
</dbReference>
<evidence type="ECO:0000256" key="1">
    <source>
        <dbReference type="SAM" id="Phobius"/>
    </source>
</evidence>
<reference evidence="4" key="1">
    <citation type="journal article" date="2019" name="Int. J. Syst. Evol. Microbiol.">
        <title>The Global Catalogue of Microorganisms (GCM) 10K type strain sequencing project: providing services to taxonomists for standard genome sequencing and annotation.</title>
        <authorList>
            <consortium name="The Broad Institute Genomics Platform"/>
            <consortium name="The Broad Institute Genome Sequencing Center for Infectious Disease"/>
            <person name="Wu L."/>
            <person name="Ma J."/>
        </authorList>
    </citation>
    <scope>NUCLEOTIDE SEQUENCE [LARGE SCALE GENOMIC DNA]</scope>
    <source>
        <strain evidence="4">CCM 8908</strain>
    </source>
</reference>
<keyword evidence="1" id="KW-0812">Transmembrane</keyword>
<keyword evidence="1" id="KW-1133">Transmembrane helix</keyword>
<evidence type="ECO:0000259" key="2">
    <source>
        <dbReference type="SMART" id="SM00014"/>
    </source>
</evidence>
<dbReference type="PANTHER" id="PTHR14969">
    <property type="entry name" value="SPHINGOSINE-1-PHOSPHATE PHOSPHOHYDROLASE"/>
    <property type="match status" value="1"/>
</dbReference>
<dbReference type="InterPro" id="IPR000326">
    <property type="entry name" value="PAP2/HPO"/>
</dbReference>
<feature type="transmembrane region" description="Helical" evidence="1">
    <location>
        <begin position="128"/>
        <end position="145"/>
    </location>
</feature>